<dbReference type="GO" id="GO:0004559">
    <property type="term" value="F:alpha-mannosidase activity"/>
    <property type="evidence" value="ECO:0007669"/>
    <property type="project" value="InterPro"/>
</dbReference>
<dbReference type="Pfam" id="PF01074">
    <property type="entry name" value="Glyco_hydro_38N"/>
    <property type="match status" value="1"/>
</dbReference>
<accession>A0A7G5N260</accession>
<organism evidence="2 3">
    <name type="scientific">Blautia producta</name>
    <dbReference type="NCBI Taxonomy" id="33035"/>
    <lineage>
        <taxon>Bacteria</taxon>
        <taxon>Bacillati</taxon>
        <taxon>Bacillota</taxon>
        <taxon>Clostridia</taxon>
        <taxon>Lachnospirales</taxon>
        <taxon>Lachnospiraceae</taxon>
        <taxon>Blautia</taxon>
    </lineage>
</organism>
<dbReference type="CDD" id="cd10791">
    <property type="entry name" value="GH38N_AMII_like_1"/>
    <property type="match status" value="1"/>
</dbReference>
<evidence type="ECO:0000259" key="1">
    <source>
        <dbReference type="Pfam" id="PF01074"/>
    </source>
</evidence>
<name>A0A7G5N260_9FIRM</name>
<dbReference type="InterPro" id="IPR000602">
    <property type="entry name" value="Glyco_hydro_38_N"/>
</dbReference>
<dbReference type="GO" id="GO:0006013">
    <property type="term" value="P:mannose metabolic process"/>
    <property type="evidence" value="ECO:0007669"/>
    <property type="project" value="InterPro"/>
</dbReference>
<gene>
    <name evidence="2" type="ORF">E5259_27160</name>
</gene>
<evidence type="ECO:0000313" key="2">
    <source>
        <dbReference type="EMBL" id="QMW80953.1"/>
    </source>
</evidence>
<reference evidence="2 3" key="1">
    <citation type="submission" date="2019-04" db="EMBL/GenBank/DDBJ databases">
        <authorList>
            <person name="Schori C."/>
            <person name="Ahrens C."/>
        </authorList>
    </citation>
    <scope>NUCLEOTIDE SEQUENCE [LARGE SCALE GENOMIC DNA]</scope>
    <source>
        <strain evidence="2 3">DSM 2950</strain>
    </source>
</reference>
<dbReference type="Pfam" id="PF16477">
    <property type="entry name" value="DUF5054"/>
    <property type="match status" value="1"/>
</dbReference>
<dbReference type="PANTHER" id="PTHR46017">
    <property type="entry name" value="ALPHA-MANNOSIDASE 2C1"/>
    <property type="match status" value="1"/>
</dbReference>
<dbReference type="InterPro" id="IPR032482">
    <property type="entry name" value="DUF5054"/>
</dbReference>
<dbReference type="Proteomes" id="UP000515789">
    <property type="component" value="Chromosome"/>
</dbReference>
<dbReference type="AlphaFoldDB" id="A0A7G5N260"/>
<evidence type="ECO:0000313" key="3">
    <source>
        <dbReference type="Proteomes" id="UP000515789"/>
    </source>
</evidence>
<protein>
    <submittedName>
        <fullName evidence="2">DUF5054 domain-containing protein</fullName>
    </submittedName>
</protein>
<dbReference type="PANTHER" id="PTHR46017:SF2">
    <property type="entry name" value="MANNOSYLGLYCERATE HYDROLASE"/>
    <property type="match status" value="1"/>
</dbReference>
<dbReference type="Gene3D" id="3.20.110.10">
    <property type="entry name" value="Glycoside hydrolase 38, N terminal domain"/>
    <property type="match status" value="1"/>
</dbReference>
<sequence length="692" mass="80707">MVKKIILVFKTHFDIGFTDLAENVIRNYSTQMLDQVLETCEATEHMGSLRYIWTLPAWPLKMMLEHCSPDRKVRLEHLIENDQIVWHALPYTSHFDFCGLDEYRYGFTYARELSQKYGKPFPIAAKMTDVPGHGRMLPSILAGQGVRFLHLGCNEFLKPPKVPELFYWEGPDGKRVLTMYSKGYGSGIQIPADWPYPVWMALMHTHDNSGPQSTEMILKIVEELKKRYPEAQVVCGTMEDFCRELEKENLNEIPVVKKDLADAWIHGVGSYPAEVKIVREVRRRLARQSERYQLVREQLNPEENTRVQKLLGQCSDNLMLFSEHTWGLDTKTWLGAKRSYTPEDFRRERQEERCLKMEASWKEQSDRAWKAQRDSEELERILEPFGDLSVPQRSADTASEENSFRRVGEGIVENTFFRVIFNEKSGDIEQIYNKKLGKIFLEGRHGAAAVFYQYDRYGVEDMTEYLRNVANRFSDWGIKDNGKENYPECAHVAVWPKFDRLEIHDNQLIVYYHNTVDDETYGNAEEIVLRFIFAGEVVGVEAQLKGKSASPYTESGSLVLSLPMDNVKYGINKNGYVLNPKKDIADWANHAMYCAEDFVTAKEDEKKLCVVSLDAPLLGIGETGIYKFRKKYRKKRPQLYFNLFNNMWGTNFPQWIEGDFSWRFLLRDASGSTKRELLDYAKQWIREWEYIF</sequence>
<feature type="domain" description="Glycoside hydrolase family 38 N-terminal" evidence="1">
    <location>
        <begin position="4"/>
        <end position="247"/>
    </location>
</feature>
<dbReference type="SUPFAM" id="SSF88713">
    <property type="entry name" value="Glycoside hydrolase/deacetylase"/>
    <property type="match status" value="1"/>
</dbReference>
<dbReference type="InterPro" id="IPR011330">
    <property type="entry name" value="Glyco_hydro/deAcase_b/a-brl"/>
</dbReference>
<dbReference type="RefSeq" id="WP_018596978.1">
    <property type="nucleotide sequence ID" value="NZ_CABLBP010000005.1"/>
</dbReference>
<dbReference type="EMBL" id="CP039126">
    <property type="protein sequence ID" value="QMW80953.1"/>
    <property type="molecule type" value="Genomic_DNA"/>
</dbReference>
<dbReference type="GO" id="GO:0009313">
    <property type="term" value="P:oligosaccharide catabolic process"/>
    <property type="evidence" value="ECO:0007669"/>
    <property type="project" value="TreeGrafter"/>
</dbReference>
<proteinExistence type="predicted"/>
<dbReference type="InterPro" id="IPR027291">
    <property type="entry name" value="Glyco_hydro_38_N_sf"/>
</dbReference>